<evidence type="ECO:0000313" key="2">
    <source>
        <dbReference type="EMBL" id="SMQ52477.1"/>
    </source>
</evidence>
<dbReference type="Proteomes" id="UP000215127">
    <property type="component" value="Chromosome 7"/>
</dbReference>
<accession>A0A1X7RZV3</accession>
<evidence type="ECO:0000256" key="1">
    <source>
        <dbReference type="SAM" id="SignalP"/>
    </source>
</evidence>
<dbReference type="EMBL" id="LT853698">
    <property type="protein sequence ID" value="SMQ52477.1"/>
    <property type="molecule type" value="Genomic_DNA"/>
</dbReference>
<keyword evidence="1" id="KW-0732">Signal</keyword>
<proteinExistence type="predicted"/>
<dbReference type="AlphaFoldDB" id="A0A1X7RZV3"/>
<feature type="signal peptide" evidence="1">
    <location>
        <begin position="1"/>
        <end position="19"/>
    </location>
</feature>
<sequence>MQLKSIFLLAATMLAAVQANVVIKPYKACKGIATFVNTKMCRDAGGVEGQYNACCIPADREARYKATCKKRGGSYGDGNETGKCEGPQ</sequence>
<gene>
    <name evidence="2" type="ORF">ZT3D7_G7630</name>
</gene>
<reference evidence="2 3" key="1">
    <citation type="submission" date="2016-06" db="EMBL/GenBank/DDBJ databases">
        <authorList>
            <person name="Kjaerup R.B."/>
            <person name="Dalgaard T.S."/>
            <person name="Juul-Madsen H.R."/>
        </authorList>
    </citation>
    <scope>NUCLEOTIDE SEQUENCE [LARGE SCALE GENOMIC DNA]</scope>
</reference>
<organism evidence="2 3">
    <name type="scientific">Zymoseptoria tritici (strain ST99CH_3D7)</name>
    <dbReference type="NCBI Taxonomy" id="1276538"/>
    <lineage>
        <taxon>Eukaryota</taxon>
        <taxon>Fungi</taxon>
        <taxon>Dikarya</taxon>
        <taxon>Ascomycota</taxon>
        <taxon>Pezizomycotina</taxon>
        <taxon>Dothideomycetes</taxon>
        <taxon>Dothideomycetidae</taxon>
        <taxon>Mycosphaerellales</taxon>
        <taxon>Mycosphaerellaceae</taxon>
        <taxon>Zymoseptoria</taxon>
    </lineage>
</organism>
<feature type="chain" id="PRO_5012756037" evidence="1">
    <location>
        <begin position="20"/>
        <end position="88"/>
    </location>
</feature>
<name>A0A1X7RZV3_ZYMT9</name>
<evidence type="ECO:0000313" key="3">
    <source>
        <dbReference type="Proteomes" id="UP000215127"/>
    </source>
</evidence>
<protein>
    <submittedName>
        <fullName evidence="2">Uncharacterized protein</fullName>
    </submittedName>
</protein>
<keyword evidence="3" id="KW-1185">Reference proteome</keyword>